<name>A0AC61NPB6_9BACT</name>
<dbReference type="EMBL" id="CP081303">
    <property type="protein sequence ID" value="QZE14749.1"/>
    <property type="molecule type" value="Genomic_DNA"/>
</dbReference>
<evidence type="ECO:0000313" key="2">
    <source>
        <dbReference type="Proteomes" id="UP000826212"/>
    </source>
</evidence>
<gene>
    <name evidence="1" type="ORF">K4L44_02495</name>
</gene>
<proteinExistence type="predicted"/>
<accession>A0AC61NPB6</accession>
<reference evidence="1" key="1">
    <citation type="submission" date="2021-08" db="EMBL/GenBank/DDBJ databases">
        <title>Novel anaerobic bacterium isolated from sea squirt in East Sea, Republic of Korea.</title>
        <authorList>
            <person name="Nguyen T.H."/>
            <person name="Li Z."/>
            <person name="Lee Y.-J."/>
            <person name="Ko J."/>
            <person name="Kim S.-G."/>
        </authorList>
    </citation>
    <scope>NUCLEOTIDE SEQUENCE</scope>
    <source>
        <strain evidence="1">KCTC 25031</strain>
    </source>
</reference>
<organism evidence="1 2">
    <name type="scientific">Halosquirtibacter laminarini</name>
    <dbReference type="NCBI Taxonomy" id="3374600"/>
    <lineage>
        <taxon>Bacteria</taxon>
        <taxon>Pseudomonadati</taxon>
        <taxon>Bacteroidota</taxon>
        <taxon>Bacteroidia</taxon>
        <taxon>Marinilabiliales</taxon>
        <taxon>Prolixibacteraceae</taxon>
        <taxon>Halosquirtibacter</taxon>
    </lineage>
</organism>
<keyword evidence="2" id="KW-1185">Reference proteome</keyword>
<dbReference type="Proteomes" id="UP000826212">
    <property type="component" value="Chromosome"/>
</dbReference>
<protein>
    <submittedName>
        <fullName evidence="1">PHP domain-containing protein</fullName>
    </submittedName>
</protein>
<evidence type="ECO:0000313" key="1">
    <source>
        <dbReference type="EMBL" id="QZE14749.1"/>
    </source>
</evidence>
<sequence length="234" mass="27241">MKFTGDLHIHTTLSPCAELEMTPVNILEKAKRLHWDFIAITDHNDTLQAKVIERLGHKYGVKVFLGAEICTKEEIHVLAIVKGKKESMTLQKYLETYRMKVPNNPCYFGDQVVVDENNNILYEESDLLLTSLNRNIYEVSEFIHQIDGLLIAAHVDREAYSLRSTFGFVPQDLNLDAVEFAKFKPTIERELPWIHNSDAHRLESLKANRTCYYMEQLNFENLKNCFKHRDIEIL</sequence>